<keyword evidence="3" id="KW-0067">ATP-binding</keyword>
<evidence type="ECO:0000256" key="1">
    <source>
        <dbReference type="ARBA" id="ARBA00022741"/>
    </source>
</evidence>
<dbReference type="SMART" id="SM00797">
    <property type="entry name" value="AHS2"/>
    <property type="match status" value="1"/>
</dbReference>
<keyword evidence="2 7" id="KW-0378">Hydrolase</keyword>
<evidence type="ECO:0000313" key="8">
    <source>
        <dbReference type="Proteomes" id="UP000547209"/>
    </source>
</evidence>
<dbReference type="InterPro" id="IPR003778">
    <property type="entry name" value="CT_A_B"/>
</dbReference>
<dbReference type="SMART" id="SM00796">
    <property type="entry name" value="AHS1"/>
    <property type="match status" value="1"/>
</dbReference>
<dbReference type="SUPFAM" id="SSF50891">
    <property type="entry name" value="Cyclophilin-like"/>
    <property type="match status" value="2"/>
</dbReference>
<evidence type="ECO:0000259" key="5">
    <source>
        <dbReference type="SMART" id="SM00796"/>
    </source>
</evidence>
<feature type="region of interest" description="Disordered" evidence="4">
    <location>
        <begin position="91"/>
        <end position="129"/>
    </location>
</feature>
<gene>
    <name evidence="7" type="primary">pxpB</name>
    <name evidence="7" type="ORF">H7C19_03435</name>
</gene>
<evidence type="ECO:0000256" key="3">
    <source>
        <dbReference type="ARBA" id="ARBA00022840"/>
    </source>
</evidence>
<feature type="domain" description="Carboxyltransferase" evidence="6">
    <location>
        <begin position="352"/>
        <end position="654"/>
    </location>
</feature>
<dbReference type="EC" id="3.5.2.9" evidence="7"/>
<dbReference type="AlphaFoldDB" id="A0A7X0RNZ3"/>
<dbReference type="Proteomes" id="UP000547209">
    <property type="component" value="Unassembled WGS sequence"/>
</dbReference>
<dbReference type="PANTHER" id="PTHR43309:SF3">
    <property type="entry name" value="5-OXOPROLINASE SUBUNIT C"/>
    <property type="match status" value="1"/>
</dbReference>
<reference evidence="7 8" key="1">
    <citation type="submission" date="2020-08" db="EMBL/GenBank/DDBJ databases">
        <title>Cohnella phylogeny.</title>
        <authorList>
            <person name="Dunlap C."/>
        </authorList>
    </citation>
    <scope>NUCLEOTIDE SEQUENCE [LARGE SCALE GENOMIC DNA]</scope>
    <source>
        <strain evidence="7 8">DSM 28246</strain>
    </source>
</reference>
<evidence type="ECO:0000259" key="6">
    <source>
        <dbReference type="SMART" id="SM00797"/>
    </source>
</evidence>
<dbReference type="PANTHER" id="PTHR43309">
    <property type="entry name" value="5-OXOPROLINASE SUBUNIT C"/>
    <property type="match status" value="1"/>
</dbReference>
<dbReference type="GO" id="GO:0005524">
    <property type="term" value="F:ATP binding"/>
    <property type="evidence" value="ECO:0007669"/>
    <property type="project" value="UniProtKB-KW"/>
</dbReference>
<dbReference type="InterPro" id="IPR029000">
    <property type="entry name" value="Cyclophilin-like_dom_sf"/>
</dbReference>
<dbReference type="Pfam" id="PF02682">
    <property type="entry name" value="CT_C_D"/>
    <property type="match status" value="1"/>
</dbReference>
<comment type="caution">
    <text evidence="7">The sequence shown here is derived from an EMBL/GenBank/DDBJ whole genome shotgun (WGS) entry which is preliminary data.</text>
</comment>
<name>A0A7X0RNZ3_9BACL</name>
<dbReference type="GO" id="GO:0017168">
    <property type="term" value="F:5-oxoprolinase (ATP-hydrolyzing) activity"/>
    <property type="evidence" value="ECO:0007669"/>
    <property type="project" value="UniProtKB-EC"/>
</dbReference>
<dbReference type="Gene3D" id="2.40.100.10">
    <property type="entry name" value="Cyclophilin-like"/>
    <property type="match status" value="2"/>
</dbReference>
<dbReference type="InterPro" id="IPR052708">
    <property type="entry name" value="PxpC"/>
</dbReference>
<evidence type="ECO:0000313" key="7">
    <source>
        <dbReference type="EMBL" id="MBB6669735.1"/>
    </source>
</evidence>
<dbReference type="EMBL" id="JACJVP010000004">
    <property type="protein sequence ID" value="MBB6669735.1"/>
    <property type="molecule type" value="Genomic_DNA"/>
</dbReference>
<dbReference type="NCBIfam" id="TIGR00370">
    <property type="entry name" value="5-oxoprolinase subunit PxpB"/>
    <property type="match status" value="1"/>
</dbReference>
<accession>A0A7X0RNZ3</accession>
<keyword evidence="8" id="KW-1185">Reference proteome</keyword>
<organism evidence="7 8">
    <name type="scientific">Cohnella nanjingensis</name>
    <dbReference type="NCBI Taxonomy" id="1387779"/>
    <lineage>
        <taxon>Bacteria</taxon>
        <taxon>Bacillati</taxon>
        <taxon>Bacillota</taxon>
        <taxon>Bacilli</taxon>
        <taxon>Bacillales</taxon>
        <taxon>Paenibacillaceae</taxon>
        <taxon>Cohnella</taxon>
    </lineage>
</organism>
<feature type="compositionally biased region" description="Acidic residues" evidence="4">
    <location>
        <begin position="107"/>
        <end position="117"/>
    </location>
</feature>
<dbReference type="InterPro" id="IPR010016">
    <property type="entry name" value="PxpB"/>
</dbReference>
<keyword evidence="1" id="KW-0547">Nucleotide-binding</keyword>
<dbReference type="InterPro" id="IPR003833">
    <property type="entry name" value="CT_C_D"/>
</dbReference>
<proteinExistence type="predicted"/>
<feature type="domain" description="Carboxyltransferase" evidence="5">
    <location>
        <begin position="4"/>
        <end position="256"/>
    </location>
</feature>
<sequence length="668" mass="70902">MSEWRVETLGDQALLMRWIGTGDLPPSALAGHAQRLRSRAPAWLSEAVPAYDTLTLHLRVRDLPPPFVGELGEWDGAAIEREIVSLFGGEGEEPAIAPAGSEKEFDPDAEPQAEESGELAAREVSGAGQLRVETRETAAREVVLPVRYGGEAGPDLAAAAARSGMSEAEFVDGHSSAAYEVAMIGFAPGFPYLSGLPERLTQPRRASPRLRVPAGSVGIAGRQTGVYPVDSPGGWQIIGRTDVRLFRLEAFDPFPIRPGDRVRFVPVEEPAKERLEGDGRIAEGLFEGDGQIAEGMFEGNGRIAEGMFEGDGRIAEAMNIRAARPADEMDFTVLAPGLYTTVQDLQRPGWQAFGVSVGGAMDREACRAANALVGNGPDEAVLELTLQGGRYRFLRDCLAALAGADLESRIDGEPFTAGRPVLLRAGSELSVGRAQRGCRAYLAFAGGIDVPRVLGSRSTDPRAGIGGVDGRPLAAGDTLRLWPPSPAALRLMARLAVDAERQGKRWAAAGGGFVPGEGEAPDGPAVVLRVVRGRGWDLFAPEARARLLLTEYRVQPASDRMGVRLTGSPLALRSPFEAVSHGVTPGTLQVPPDGQPIVLGPGCQPTGGYPILAHVIAADLPKLGQLQPGQRIAFEAVSLSSAHAALAQRAQDRALREAGIRLAWYTNR</sequence>
<evidence type="ECO:0000256" key="4">
    <source>
        <dbReference type="SAM" id="MobiDB-lite"/>
    </source>
</evidence>
<dbReference type="Pfam" id="PF02626">
    <property type="entry name" value="CT_A_B"/>
    <property type="match status" value="1"/>
</dbReference>
<dbReference type="RefSeq" id="WP_185141177.1">
    <property type="nucleotide sequence ID" value="NZ_JACJVP010000004.1"/>
</dbReference>
<evidence type="ECO:0000256" key="2">
    <source>
        <dbReference type="ARBA" id="ARBA00022801"/>
    </source>
</evidence>
<protein>
    <submittedName>
        <fullName evidence="7">5-oxoprolinase subunit PxpB</fullName>
        <ecNumber evidence="7">3.5.2.9</ecNumber>
    </submittedName>
</protein>
<dbReference type="NCBIfam" id="TIGR00724">
    <property type="entry name" value="urea_amlyse_rel"/>
    <property type="match status" value="1"/>
</dbReference>